<dbReference type="EMBL" id="BSRZ01000006">
    <property type="protein sequence ID" value="GLW64795.1"/>
    <property type="molecule type" value="Genomic_DNA"/>
</dbReference>
<dbReference type="AlphaFoldDB" id="A0A9W6PUR6"/>
<proteinExistence type="predicted"/>
<feature type="compositionally biased region" description="Basic and acidic residues" evidence="1">
    <location>
        <begin position="479"/>
        <end position="491"/>
    </location>
</feature>
<name>A0A9W6PUR6_9ACTN</name>
<evidence type="ECO:0000313" key="2">
    <source>
        <dbReference type="EMBL" id="GLW64795.1"/>
    </source>
</evidence>
<comment type="caution">
    <text evidence="2">The sequence shown here is derived from an EMBL/GenBank/DDBJ whole genome shotgun (WGS) entry which is preliminary data.</text>
</comment>
<evidence type="ECO:0000256" key="1">
    <source>
        <dbReference type="SAM" id="MobiDB-lite"/>
    </source>
</evidence>
<dbReference type="InterPro" id="IPR049762">
    <property type="entry name" value="PoNe_dom"/>
</dbReference>
<reference evidence="2" key="1">
    <citation type="submission" date="2023-02" db="EMBL/GenBank/DDBJ databases">
        <title>Actinomadura rubrobrunea NBRC 14622.</title>
        <authorList>
            <person name="Ichikawa N."/>
            <person name="Sato H."/>
            <person name="Tonouchi N."/>
        </authorList>
    </citation>
    <scope>NUCLEOTIDE SEQUENCE</scope>
    <source>
        <strain evidence="2">NBRC 14622</strain>
    </source>
</reference>
<sequence>MIAKLNTAEVYAQASRLRSAAHSISVTGENVHLAWTHGLNPRVYTAPEAEELRQATLPVQTGTADFAGRLRKVAYALEQYADAVSPIKTRLQDLYGEATALEAKIKAEGADWTEDEDLVKENNRIEAAVRAQAMALSAAEQQCASAIYATYGGRPPAPPSGAAAAPTTPPWGTPEKADLPWYKDAWRGVGRFLRSFGLGFWDVTWGNFSALVGLQGWETAKAAWTQIGKFSLASALITAPGGAAALLDPKIRSFVWNSHKEQAKGLVAWDEWKRDPGRAAGQVFGNALLLASVKKTGGPASSAVGRGLQRAAVVGRAVDPFTALGKVGGGAWNLARNRIAPRLDADLPKLTSIPEPKPAKPGLGDYSTPGGAIGEVKHVQPIGRPATDPTFRPNTAHSAPREPALAGAPPRTTPHEINSSHNPLQNPHGPRTPGDDLTNTSGGPEAPGTADQTVAGGVPKTEPAKTPSGEAPTSGAVGKGDEPIGGHKDSQPSDGEPGAPRDHDGEPAAPAGRDAENGGPDTEHGSVSEETPPNRAPDANGGEDRKLAELQRGDDGRLHHPDDPEGTYRTEDGKLHFDGDPPNTFRNEYTHRLHGENGRFVEDPFAKRPFDYKADLGPTQKYMPSPEVAAEISELVKERAQLAGQRDSLRSQKEPLMEVFGIEEHKELSSAKLPERMLSLRRAVLKDGGLSAAEKAEKLAQLDQLERLAVRDNAIGKSMVRTSERMGMAAAQDFVRQRNAIQLTPLNDGPGRSGTLDVTAALTKENPPRLVIVEAKGGYSQLGARLVEGGKKAQQGTPEYLRSLLAIDPDLRAALEANPEVSRQLKEALDNGTLEIDYYLVRVDNSGKATWAQFNLSRDGAPFKPRRIVGLDAR</sequence>
<protein>
    <submittedName>
        <fullName evidence="2">Uncharacterized protein</fullName>
    </submittedName>
</protein>
<feature type="compositionally biased region" description="Polar residues" evidence="1">
    <location>
        <begin position="415"/>
        <end position="425"/>
    </location>
</feature>
<feature type="compositionally biased region" description="Basic and acidic residues" evidence="1">
    <location>
        <begin position="513"/>
        <end position="527"/>
    </location>
</feature>
<dbReference type="CDD" id="cd20739">
    <property type="entry name" value="PoNe_DUF637"/>
    <property type="match status" value="1"/>
</dbReference>
<gene>
    <name evidence="2" type="ORF">Arub01_30390</name>
</gene>
<dbReference type="Proteomes" id="UP001165124">
    <property type="component" value="Unassembled WGS sequence"/>
</dbReference>
<feature type="region of interest" description="Disordered" evidence="1">
    <location>
        <begin position="348"/>
        <end position="589"/>
    </location>
</feature>
<accession>A0A9W6PUR6</accession>
<evidence type="ECO:0000313" key="3">
    <source>
        <dbReference type="Proteomes" id="UP001165124"/>
    </source>
</evidence>
<feature type="compositionally biased region" description="Basic and acidic residues" evidence="1">
    <location>
        <begin position="542"/>
        <end position="579"/>
    </location>
</feature>
<organism evidence="2 3">
    <name type="scientific">Actinomadura rubrobrunea</name>
    <dbReference type="NCBI Taxonomy" id="115335"/>
    <lineage>
        <taxon>Bacteria</taxon>
        <taxon>Bacillati</taxon>
        <taxon>Actinomycetota</taxon>
        <taxon>Actinomycetes</taxon>
        <taxon>Streptosporangiales</taxon>
        <taxon>Thermomonosporaceae</taxon>
        <taxon>Actinomadura</taxon>
    </lineage>
</organism>
<keyword evidence="3" id="KW-1185">Reference proteome</keyword>